<evidence type="ECO:0000256" key="5">
    <source>
        <dbReference type="ARBA" id="ARBA00022692"/>
    </source>
</evidence>
<name>A0A1J7BG96_9ACTN</name>
<dbReference type="InterPro" id="IPR005829">
    <property type="entry name" value="Sugar_transporter_CS"/>
</dbReference>
<dbReference type="InterPro" id="IPR011701">
    <property type="entry name" value="MFS"/>
</dbReference>
<feature type="transmembrane region" description="Helical" evidence="8">
    <location>
        <begin position="58"/>
        <end position="78"/>
    </location>
</feature>
<evidence type="ECO:0000256" key="8">
    <source>
        <dbReference type="SAM" id="Phobius"/>
    </source>
</evidence>
<dbReference type="SUPFAM" id="SSF103473">
    <property type="entry name" value="MFS general substrate transporter"/>
    <property type="match status" value="1"/>
</dbReference>
<dbReference type="AlphaFoldDB" id="A0A1J7BG96"/>
<keyword evidence="4" id="KW-1003">Cell membrane</keyword>
<dbReference type="PANTHER" id="PTHR43271:SF2">
    <property type="entry name" value="BLL2771 PROTEIN"/>
    <property type="match status" value="1"/>
</dbReference>
<comment type="caution">
    <text evidence="10">The sequence shown here is derived from an EMBL/GenBank/DDBJ whole genome shotgun (WGS) entry which is preliminary data.</text>
</comment>
<accession>A0A1J7BG96</accession>
<gene>
    <name evidence="10" type="ORF">BIV57_10285</name>
</gene>
<feature type="transmembrane region" description="Helical" evidence="8">
    <location>
        <begin position="199"/>
        <end position="217"/>
    </location>
</feature>
<keyword evidence="6 8" id="KW-1133">Transmembrane helix</keyword>
<sequence length="370" mass="36908">MLATGQLYAAIPLLGVMGREWHTGASTMAWIASAFGFGYAVGFLLWGPLSGRLGRRRVIVWGTAATVATTALVAVAAGSPGTGIPLRALQGITTGAFAPAAFAYIAERIEPRRRGVVLATVIAGFLAAAVAGQLVAQLVGGSLGWRAVFWVFAALFALAAVLLRTVMLPDAPSAGPAARLRDAYRPIPRLLTDRRLAPLYAATPLVMLAFVALYTGLQLAGVASDPATMLALRAAALPGVVAVPFVTGMLRGVPAVVRSAGAAALLGVSVLVIGVAGGAVGVAGIAVLLNLVVLGAGLAAAGLNEAVGGRAGEARRGTAVSLFTFVLFLGSSVGPQVAAALAGGGLAELGVVLAALLGVAVVLSVAASRR</sequence>
<reference evidence="10 11" key="1">
    <citation type="submission" date="2016-10" db="EMBL/GenBank/DDBJ databases">
        <title>Genome sequence of Streptomyces gilvigriseus MUSC 26.</title>
        <authorList>
            <person name="Lee L.-H."/>
            <person name="Ser H.-L."/>
        </authorList>
    </citation>
    <scope>NUCLEOTIDE SEQUENCE [LARGE SCALE GENOMIC DNA]</scope>
    <source>
        <strain evidence="10 11">MUSC 26</strain>
    </source>
</reference>
<evidence type="ECO:0000259" key="9">
    <source>
        <dbReference type="PROSITE" id="PS50850"/>
    </source>
</evidence>
<evidence type="ECO:0000256" key="1">
    <source>
        <dbReference type="ARBA" id="ARBA00004651"/>
    </source>
</evidence>
<dbReference type="GO" id="GO:0005886">
    <property type="term" value="C:plasma membrane"/>
    <property type="evidence" value="ECO:0007669"/>
    <property type="project" value="UniProtKB-SubCell"/>
</dbReference>
<dbReference type="PROSITE" id="PS50850">
    <property type="entry name" value="MFS"/>
    <property type="match status" value="1"/>
</dbReference>
<protein>
    <recommendedName>
        <fullName evidence="9">Major facilitator superfamily (MFS) profile domain-containing protein</fullName>
    </recommendedName>
</protein>
<dbReference type="GO" id="GO:0022857">
    <property type="term" value="F:transmembrane transporter activity"/>
    <property type="evidence" value="ECO:0007669"/>
    <property type="project" value="InterPro"/>
</dbReference>
<proteinExistence type="inferred from homology"/>
<dbReference type="Pfam" id="PF07690">
    <property type="entry name" value="MFS_1"/>
    <property type="match status" value="1"/>
</dbReference>
<dbReference type="InterPro" id="IPR036259">
    <property type="entry name" value="MFS_trans_sf"/>
</dbReference>
<dbReference type="Proteomes" id="UP000243342">
    <property type="component" value="Unassembled WGS sequence"/>
</dbReference>
<evidence type="ECO:0000256" key="4">
    <source>
        <dbReference type="ARBA" id="ARBA00022475"/>
    </source>
</evidence>
<evidence type="ECO:0000256" key="2">
    <source>
        <dbReference type="ARBA" id="ARBA00008335"/>
    </source>
</evidence>
<feature type="transmembrane region" description="Helical" evidence="8">
    <location>
        <begin position="145"/>
        <end position="163"/>
    </location>
</feature>
<feature type="transmembrane region" description="Helical" evidence="8">
    <location>
        <begin position="84"/>
        <end position="105"/>
    </location>
</feature>
<feature type="domain" description="Major facilitator superfamily (MFS) profile" evidence="9">
    <location>
        <begin position="1"/>
        <end position="370"/>
    </location>
</feature>
<dbReference type="PROSITE" id="PS00217">
    <property type="entry name" value="SUGAR_TRANSPORT_2"/>
    <property type="match status" value="1"/>
</dbReference>
<evidence type="ECO:0000256" key="6">
    <source>
        <dbReference type="ARBA" id="ARBA00022989"/>
    </source>
</evidence>
<evidence type="ECO:0000313" key="11">
    <source>
        <dbReference type="Proteomes" id="UP000243342"/>
    </source>
</evidence>
<evidence type="ECO:0000256" key="7">
    <source>
        <dbReference type="ARBA" id="ARBA00023136"/>
    </source>
</evidence>
<dbReference type="InterPro" id="IPR020846">
    <property type="entry name" value="MFS_dom"/>
</dbReference>
<dbReference type="EMBL" id="MLCF01000048">
    <property type="protein sequence ID" value="OIV37597.1"/>
    <property type="molecule type" value="Genomic_DNA"/>
</dbReference>
<dbReference type="PANTHER" id="PTHR43271">
    <property type="entry name" value="BLL2771 PROTEIN"/>
    <property type="match status" value="1"/>
</dbReference>
<feature type="transmembrane region" description="Helical" evidence="8">
    <location>
        <begin position="262"/>
        <end position="281"/>
    </location>
</feature>
<keyword evidence="11" id="KW-1185">Reference proteome</keyword>
<comment type="similarity">
    <text evidence="2">Belongs to the major facilitator superfamily.</text>
</comment>
<feature type="transmembrane region" description="Helical" evidence="8">
    <location>
        <begin position="319"/>
        <end position="343"/>
    </location>
</feature>
<feature type="transmembrane region" description="Helical" evidence="8">
    <location>
        <begin position="229"/>
        <end position="250"/>
    </location>
</feature>
<evidence type="ECO:0000256" key="3">
    <source>
        <dbReference type="ARBA" id="ARBA00022448"/>
    </source>
</evidence>
<comment type="subcellular location">
    <subcellularLocation>
        <location evidence="1">Cell membrane</location>
        <topology evidence="1">Multi-pass membrane protein</topology>
    </subcellularLocation>
</comment>
<keyword evidence="3" id="KW-0813">Transport</keyword>
<feature type="transmembrane region" description="Helical" evidence="8">
    <location>
        <begin position="287"/>
        <end position="307"/>
    </location>
</feature>
<keyword evidence="7 8" id="KW-0472">Membrane</keyword>
<organism evidence="10 11">
    <name type="scientific">Mangrovactinospora gilvigrisea</name>
    <dbReference type="NCBI Taxonomy" id="1428644"/>
    <lineage>
        <taxon>Bacteria</taxon>
        <taxon>Bacillati</taxon>
        <taxon>Actinomycetota</taxon>
        <taxon>Actinomycetes</taxon>
        <taxon>Kitasatosporales</taxon>
        <taxon>Streptomycetaceae</taxon>
        <taxon>Mangrovactinospora</taxon>
    </lineage>
</organism>
<feature type="transmembrane region" description="Helical" evidence="8">
    <location>
        <begin position="117"/>
        <end position="139"/>
    </location>
</feature>
<keyword evidence="5 8" id="KW-0812">Transmembrane</keyword>
<feature type="transmembrane region" description="Helical" evidence="8">
    <location>
        <begin position="349"/>
        <end position="367"/>
    </location>
</feature>
<feature type="transmembrane region" description="Helical" evidence="8">
    <location>
        <begin position="28"/>
        <end position="46"/>
    </location>
</feature>
<evidence type="ECO:0000313" key="10">
    <source>
        <dbReference type="EMBL" id="OIV37597.1"/>
    </source>
</evidence>
<dbReference type="Gene3D" id="1.20.1250.20">
    <property type="entry name" value="MFS general substrate transporter like domains"/>
    <property type="match status" value="1"/>
</dbReference>